<dbReference type="SMART" id="SM00267">
    <property type="entry name" value="GGDEF"/>
    <property type="match status" value="1"/>
</dbReference>
<keyword evidence="5" id="KW-1185">Reference proteome</keyword>
<dbReference type="CDD" id="cd01949">
    <property type="entry name" value="GGDEF"/>
    <property type="match status" value="1"/>
</dbReference>
<keyword evidence="4" id="KW-0548">Nucleotidyltransferase</keyword>
<comment type="caution">
    <text evidence="4">The sequence shown here is derived from an EMBL/GenBank/DDBJ whole genome shotgun (WGS) entry which is preliminary data.</text>
</comment>
<dbReference type="SUPFAM" id="SSF55073">
    <property type="entry name" value="Nucleotide cyclase"/>
    <property type="match status" value="1"/>
</dbReference>
<feature type="domain" description="GGDEF" evidence="3">
    <location>
        <begin position="328"/>
        <end position="459"/>
    </location>
</feature>
<dbReference type="PROSITE" id="PS50839">
    <property type="entry name" value="CHASE"/>
    <property type="match status" value="1"/>
</dbReference>
<keyword evidence="4" id="KW-0808">Transferase</keyword>
<feature type="domain" description="CHASE" evidence="2">
    <location>
        <begin position="109"/>
        <end position="202"/>
    </location>
</feature>
<proteinExistence type="predicted"/>
<dbReference type="SMART" id="SM01079">
    <property type="entry name" value="CHASE"/>
    <property type="match status" value="1"/>
</dbReference>
<gene>
    <name evidence="4" type="ORF">ACFQPC_10215</name>
</gene>
<dbReference type="RefSeq" id="WP_382271746.1">
    <property type="nucleotide sequence ID" value="NZ_JBHTBU010000001.1"/>
</dbReference>
<feature type="transmembrane region" description="Helical" evidence="1">
    <location>
        <begin position="263"/>
        <end position="285"/>
    </location>
</feature>
<keyword evidence="1" id="KW-1133">Transmembrane helix</keyword>
<evidence type="ECO:0000256" key="1">
    <source>
        <dbReference type="SAM" id="Phobius"/>
    </source>
</evidence>
<dbReference type="InterPro" id="IPR043128">
    <property type="entry name" value="Rev_trsase/Diguanyl_cyclase"/>
</dbReference>
<evidence type="ECO:0000313" key="4">
    <source>
        <dbReference type="EMBL" id="MFC7288411.1"/>
    </source>
</evidence>
<dbReference type="Pfam" id="PF00990">
    <property type="entry name" value="GGDEF"/>
    <property type="match status" value="1"/>
</dbReference>
<dbReference type="PANTHER" id="PTHR46663">
    <property type="entry name" value="DIGUANYLATE CYCLASE DGCT-RELATED"/>
    <property type="match status" value="1"/>
</dbReference>
<evidence type="ECO:0000313" key="5">
    <source>
        <dbReference type="Proteomes" id="UP001596542"/>
    </source>
</evidence>
<reference evidence="5" key="1">
    <citation type="journal article" date="2019" name="Int. J. Syst. Evol. Microbiol.">
        <title>The Global Catalogue of Microorganisms (GCM) 10K type strain sequencing project: providing services to taxonomists for standard genome sequencing and annotation.</title>
        <authorList>
            <consortium name="The Broad Institute Genomics Platform"/>
            <consortium name="The Broad Institute Genome Sequencing Center for Infectious Disease"/>
            <person name="Wu L."/>
            <person name="Ma J."/>
        </authorList>
    </citation>
    <scope>NUCLEOTIDE SEQUENCE [LARGE SCALE GENOMIC DNA]</scope>
    <source>
        <strain evidence="5">KACC 12508</strain>
    </source>
</reference>
<dbReference type="Proteomes" id="UP001596542">
    <property type="component" value="Unassembled WGS sequence"/>
</dbReference>
<dbReference type="EC" id="2.7.7.65" evidence="4"/>
<feature type="transmembrane region" description="Helical" evidence="1">
    <location>
        <begin position="16"/>
        <end position="35"/>
    </location>
</feature>
<dbReference type="Gene3D" id="3.30.70.270">
    <property type="match status" value="1"/>
</dbReference>
<keyword evidence="1" id="KW-0812">Transmembrane</keyword>
<dbReference type="InterPro" id="IPR052163">
    <property type="entry name" value="DGC-Regulatory_Protein"/>
</dbReference>
<protein>
    <submittedName>
        <fullName evidence="4">Diguanylate cyclase domain-containing protein</fullName>
        <ecNumber evidence="4">2.7.7.65</ecNumber>
    </submittedName>
</protein>
<name>A0ABW2IBG7_9BURK</name>
<dbReference type="EMBL" id="JBHTBU010000001">
    <property type="protein sequence ID" value="MFC7288411.1"/>
    <property type="molecule type" value="Genomic_DNA"/>
</dbReference>
<dbReference type="InterPro" id="IPR000160">
    <property type="entry name" value="GGDEF_dom"/>
</dbReference>
<dbReference type="InterPro" id="IPR029787">
    <property type="entry name" value="Nucleotide_cyclase"/>
</dbReference>
<dbReference type="InterPro" id="IPR006189">
    <property type="entry name" value="CHASE_dom"/>
</dbReference>
<sequence length="459" mass="50882">MRLPLMFTAHPTSPTWRLPIIVFLLTAMVGGWICFKTESNRREIEMARANQLVSSYATAITRQFDHALSAANALAVMVHQGKGRVAEFPRLAKYMLNMYKGAYALSLAPDGVVQQIEPAASNSCVNGHNMLAGMDRATLIPTMDQNVVEFYGPIRLLQGPMGAIGKLPVFLKNAEGKAHFWGYTLVTLKFPDAFSDAHLENMEARGYSYRLTGRNPQTSRVELISASRKPMQGRIYTRQVKVGNDEWTLEVSKKDDWQNGTRTLVAAVIVIISSLCMGWFTYVLVAVVRSRKELQSIAQYDALTGLPNRRLLESHLKHAIAGAANGEHQVAVCFLDLDGFKEINDSLGHAAGDYLLQQMSLRLSNCMRTTDMLARFGGDEFVVVLSELHSIDECEKILARMINAAQEPVEINGKQVVVSASIGVAMYQPGIGRDELMQRADAAMYQAKQLGKNKYVFAD</sequence>
<dbReference type="PROSITE" id="PS50887">
    <property type="entry name" value="GGDEF"/>
    <property type="match status" value="1"/>
</dbReference>
<dbReference type="NCBIfam" id="TIGR00254">
    <property type="entry name" value="GGDEF"/>
    <property type="match status" value="1"/>
</dbReference>
<organism evidence="4 5">
    <name type="scientific">Herminiimonas glaciei</name>
    <dbReference type="NCBI Taxonomy" id="523788"/>
    <lineage>
        <taxon>Bacteria</taxon>
        <taxon>Pseudomonadati</taxon>
        <taxon>Pseudomonadota</taxon>
        <taxon>Betaproteobacteria</taxon>
        <taxon>Burkholderiales</taxon>
        <taxon>Oxalobacteraceae</taxon>
        <taxon>Herminiimonas</taxon>
    </lineage>
</organism>
<accession>A0ABW2IBG7</accession>
<keyword evidence="1" id="KW-0472">Membrane</keyword>
<evidence type="ECO:0000259" key="3">
    <source>
        <dbReference type="PROSITE" id="PS50887"/>
    </source>
</evidence>
<evidence type="ECO:0000259" key="2">
    <source>
        <dbReference type="PROSITE" id="PS50839"/>
    </source>
</evidence>
<dbReference type="PANTHER" id="PTHR46663:SF3">
    <property type="entry name" value="SLL0267 PROTEIN"/>
    <property type="match status" value="1"/>
</dbReference>
<dbReference type="GO" id="GO:0052621">
    <property type="term" value="F:diguanylate cyclase activity"/>
    <property type="evidence" value="ECO:0007669"/>
    <property type="project" value="UniProtKB-EC"/>
</dbReference>